<feature type="region of interest" description="Disordered" evidence="1">
    <location>
        <begin position="124"/>
        <end position="148"/>
    </location>
</feature>
<keyword evidence="4" id="KW-1185">Reference proteome</keyword>
<dbReference type="Proteomes" id="UP000011021">
    <property type="component" value="Unassembled WGS sequence"/>
</dbReference>
<dbReference type="SUPFAM" id="SSF159664">
    <property type="entry name" value="CobE/GbiG C-terminal domain-like"/>
    <property type="match status" value="1"/>
</dbReference>
<organism evidence="3 4">
    <name type="scientific">Lautropia mirabilis ATCC 51599</name>
    <dbReference type="NCBI Taxonomy" id="887898"/>
    <lineage>
        <taxon>Bacteria</taxon>
        <taxon>Pseudomonadati</taxon>
        <taxon>Pseudomonadota</taxon>
        <taxon>Betaproteobacteria</taxon>
        <taxon>Burkholderiales</taxon>
        <taxon>Burkholderiaceae</taxon>
        <taxon>Lautropia</taxon>
    </lineage>
</organism>
<dbReference type="EMBL" id="AEQP01000003">
    <property type="protein sequence ID" value="EFV95359.1"/>
    <property type="molecule type" value="Genomic_DNA"/>
</dbReference>
<dbReference type="PANTHER" id="PTHR37477:SF1">
    <property type="entry name" value="COBALT-PRECORRIN-5A HYDROLASE"/>
    <property type="match status" value="1"/>
</dbReference>
<evidence type="ECO:0000313" key="3">
    <source>
        <dbReference type="EMBL" id="EFV95359.1"/>
    </source>
</evidence>
<comment type="caution">
    <text evidence="3">The sequence shown here is derived from an EMBL/GenBank/DDBJ whole genome shotgun (WGS) entry which is preliminary data.</text>
</comment>
<dbReference type="InterPro" id="IPR052553">
    <property type="entry name" value="CbiG_hydrolase"/>
</dbReference>
<dbReference type="InterPro" id="IPR036518">
    <property type="entry name" value="CobE/GbiG_C_sf"/>
</dbReference>
<feature type="domain" description="CobE/GbiG C-terminal" evidence="2">
    <location>
        <begin position="12"/>
        <end position="110"/>
    </location>
</feature>
<dbReference type="InterPro" id="IPR002750">
    <property type="entry name" value="CobE/GbiG_C"/>
</dbReference>
<dbReference type="Gene3D" id="3.30.420.180">
    <property type="entry name" value="CobE/GbiG C-terminal domain"/>
    <property type="match status" value="1"/>
</dbReference>
<gene>
    <name evidence="3" type="ORF">HMPREF0551_0847</name>
</gene>
<evidence type="ECO:0000259" key="2">
    <source>
        <dbReference type="Pfam" id="PF01890"/>
    </source>
</evidence>
<accession>E7RVM6</accession>
<name>E7RVM6_9BURK</name>
<proteinExistence type="predicted"/>
<dbReference type="eggNOG" id="COG2073">
    <property type="taxonomic scope" value="Bacteria"/>
</dbReference>
<dbReference type="HOGENOM" id="CLU_1394818_0_0_4"/>
<dbReference type="GO" id="GO:0009236">
    <property type="term" value="P:cobalamin biosynthetic process"/>
    <property type="evidence" value="ECO:0007669"/>
    <property type="project" value="InterPro"/>
</dbReference>
<dbReference type="PANTHER" id="PTHR37477">
    <property type="entry name" value="COBALT-PRECORRIN-5A HYDROLASE"/>
    <property type="match status" value="1"/>
</dbReference>
<dbReference type="AlphaFoldDB" id="E7RVM6"/>
<evidence type="ECO:0000256" key="1">
    <source>
        <dbReference type="SAM" id="MobiDB-lite"/>
    </source>
</evidence>
<reference evidence="3 4" key="1">
    <citation type="submission" date="2010-12" db="EMBL/GenBank/DDBJ databases">
        <authorList>
            <person name="Muzny D."/>
            <person name="Qin X."/>
            <person name="Deng J."/>
            <person name="Jiang H."/>
            <person name="Liu Y."/>
            <person name="Qu J."/>
            <person name="Song X.-Z."/>
            <person name="Zhang L."/>
            <person name="Thornton R."/>
            <person name="Coyle M."/>
            <person name="Francisco L."/>
            <person name="Jackson L."/>
            <person name="Javaid M."/>
            <person name="Korchina V."/>
            <person name="Kovar C."/>
            <person name="Mata R."/>
            <person name="Mathew T."/>
            <person name="Ngo R."/>
            <person name="Nguyen L."/>
            <person name="Nguyen N."/>
            <person name="Okwuonu G."/>
            <person name="Ongeri F."/>
            <person name="Pham C."/>
            <person name="Simmons D."/>
            <person name="Wilczek-Boney K."/>
            <person name="Hale W."/>
            <person name="Jakkamsetti A."/>
            <person name="Pham P."/>
            <person name="Ruth R."/>
            <person name="San Lucas F."/>
            <person name="Warren J."/>
            <person name="Zhang J."/>
            <person name="Zhao Z."/>
            <person name="Zhou C."/>
            <person name="Zhu D."/>
            <person name="Lee S."/>
            <person name="Bess C."/>
            <person name="Blankenburg K."/>
            <person name="Forbes L."/>
            <person name="Fu Q."/>
            <person name="Gubbala S."/>
            <person name="Hirani K."/>
            <person name="Jayaseelan J.C."/>
            <person name="Lara F."/>
            <person name="Munidasa M."/>
            <person name="Palculict T."/>
            <person name="Patil S."/>
            <person name="Pu L.-L."/>
            <person name="Saada N."/>
            <person name="Tang L."/>
            <person name="Weissenberger G."/>
            <person name="Zhu Y."/>
            <person name="Hemphill L."/>
            <person name="Shang Y."/>
            <person name="Youmans B."/>
            <person name="Ayvaz T."/>
            <person name="Ross M."/>
            <person name="Santibanez J."/>
            <person name="Aqrawi P."/>
            <person name="Gross S."/>
            <person name="Joshi V."/>
            <person name="Fowler G."/>
            <person name="Nazareth L."/>
            <person name="Reid J."/>
            <person name="Worley K."/>
            <person name="Petrosino J."/>
            <person name="Highlander S."/>
            <person name="Gibbs R."/>
        </authorList>
    </citation>
    <scope>NUCLEOTIDE SEQUENCE [LARGE SCALE GENOMIC DNA]</scope>
    <source>
        <strain evidence="3 4">ATCC 51599</strain>
    </source>
</reference>
<evidence type="ECO:0000313" key="4">
    <source>
        <dbReference type="Proteomes" id="UP000011021"/>
    </source>
</evidence>
<protein>
    <submittedName>
        <fullName evidence="3">Putative CbiG</fullName>
    </submittedName>
</protein>
<dbReference type="Pfam" id="PF01890">
    <property type="entry name" value="CbiG_C"/>
    <property type="match status" value="1"/>
</dbReference>
<dbReference type="STRING" id="887898.HMPREF0551_0847"/>
<sequence>MPASGLAGSRDLVLGIGCDRNTPYATLAQVIDEALAQLQASWADVRAVASIDLKADEVAMQELQRQRGHTIHFYPATWLAQVPVPNPSETVRKYTGTPSVSEAAALLVAGDVAQALAHAVPDHAPARVPVPPSHAPQEAPVPVSQRSVSLPVPAPMSALLIEKHKLRGPDGRNATVSVARADEMARLLPETGRHT</sequence>